<organism evidence="1 2">
    <name type="scientific">Stenotrophomonas geniculata N1</name>
    <dbReference type="NCBI Taxonomy" id="1167641"/>
    <lineage>
        <taxon>Bacteria</taxon>
        <taxon>Pseudomonadati</taxon>
        <taxon>Pseudomonadota</taxon>
        <taxon>Gammaproteobacteria</taxon>
        <taxon>Lysobacterales</taxon>
        <taxon>Lysobacteraceae</taxon>
        <taxon>Stenotrophomonas</taxon>
    </lineage>
</organism>
<evidence type="ECO:0000313" key="2">
    <source>
        <dbReference type="Proteomes" id="UP000036890"/>
    </source>
</evidence>
<dbReference type="Proteomes" id="UP000036890">
    <property type="component" value="Unassembled WGS sequence"/>
</dbReference>
<dbReference type="AlphaFoldDB" id="A0A0L8AC07"/>
<sequence>MTGRTQGPWAYQEQNDAYTHIVRGPNNRFICQLSQDSSGESERTARLIAAAPELLDALVKAERMFREIGFIAAADKERPESLWNEISAVIADANGGRP</sequence>
<reference evidence="1 2" key="1">
    <citation type="journal article" date="2012" name="J. Bacteriol.">
        <title>Genome sequence of a novel nicotine-degrading strain, Pseudomonas geniculata N1.</title>
        <authorList>
            <person name="Tang H."/>
            <person name="Yu H."/>
            <person name="Tai C."/>
            <person name="Huang K."/>
            <person name="Liu Y."/>
            <person name="Wang L."/>
            <person name="Yao Y."/>
            <person name="Wu G."/>
            <person name="Xu P."/>
        </authorList>
    </citation>
    <scope>NUCLEOTIDE SEQUENCE [LARGE SCALE GENOMIC DNA]</scope>
    <source>
        <strain evidence="1 2">N1</strain>
    </source>
</reference>
<name>A0A0L8AC07_9GAMM</name>
<proteinExistence type="predicted"/>
<dbReference type="RefSeq" id="WP_010484768.1">
    <property type="nucleotide sequence ID" value="NZ_AJLO02000016.1"/>
</dbReference>
<dbReference type="OrthoDB" id="8482145at2"/>
<comment type="caution">
    <text evidence="1">The sequence shown here is derived from an EMBL/GenBank/DDBJ whole genome shotgun (WGS) entry which is preliminary data.</text>
</comment>
<dbReference type="EMBL" id="AJLO02000016">
    <property type="protein sequence ID" value="KOE99771.1"/>
    <property type="molecule type" value="Genomic_DNA"/>
</dbReference>
<accession>A0A0L8AC07</accession>
<evidence type="ECO:0000313" key="1">
    <source>
        <dbReference type="EMBL" id="KOE99771.1"/>
    </source>
</evidence>
<protein>
    <submittedName>
        <fullName evidence="1">Uncharacterized protein</fullName>
    </submittedName>
</protein>
<gene>
    <name evidence="1" type="ORF">W7K_08045</name>
</gene>